<organism evidence="1 2">
    <name type="scientific">Lactuca saligna</name>
    <name type="common">Willowleaf lettuce</name>
    <dbReference type="NCBI Taxonomy" id="75948"/>
    <lineage>
        <taxon>Eukaryota</taxon>
        <taxon>Viridiplantae</taxon>
        <taxon>Streptophyta</taxon>
        <taxon>Embryophyta</taxon>
        <taxon>Tracheophyta</taxon>
        <taxon>Spermatophyta</taxon>
        <taxon>Magnoliopsida</taxon>
        <taxon>eudicotyledons</taxon>
        <taxon>Gunneridae</taxon>
        <taxon>Pentapetalae</taxon>
        <taxon>asterids</taxon>
        <taxon>campanulids</taxon>
        <taxon>Asterales</taxon>
        <taxon>Asteraceae</taxon>
        <taxon>Cichorioideae</taxon>
        <taxon>Cichorieae</taxon>
        <taxon>Lactucinae</taxon>
        <taxon>Lactuca</taxon>
    </lineage>
</organism>
<dbReference type="PANTHER" id="PTHR32011:SF2">
    <property type="entry name" value="OS08G0472400 PROTEIN"/>
    <property type="match status" value="1"/>
</dbReference>
<reference evidence="1" key="1">
    <citation type="submission" date="2023-04" db="EMBL/GenBank/DDBJ databases">
        <authorList>
            <person name="Vijverberg K."/>
            <person name="Xiong W."/>
            <person name="Schranz E."/>
        </authorList>
    </citation>
    <scope>NUCLEOTIDE SEQUENCE</scope>
</reference>
<proteinExistence type="predicted"/>
<evidence type="ECO:0000313" key="1">
    <source>
        <dbReference type="EMBL" id="CAI9282936.1"/>
    </source>
</evidence>
<accession>A0AA35YZ45</accession>
<keyword evidence="2" id="KW-1185">Reference proteome</keyword>
<name>A0AA35YZ45_LACSI</name>
<sequence>MVDVDRRMTGLNPAHLAGLRRLSARAAASSPSTPLPARNSLISFTSLADKVLTHLKNSGVIVQQGLSDKEFARAEAEFGFAFPPDLKAVLSAGLPVGPGFPDWRSTGSARQQLRATLDLPIAAISFHIARNALWSKSWGVRPSEPEKAMKIARNALRRAPLLVPVFNHCYIPCNPSLAGNPIFYVDENQIFCCGFDLSDFFDREKSTLFTKSDLHKVMKQRSVNVKSSGMLSNISRRSLDAVAGGKTPRWIEFWSDAAVDRRKRNSNSYSNSSSSSSSSPDRYFEIQRSGIPKWVDTYVQEIGSVLKDGGWADSDVSEIVDVSSSGFFDSEMVLLDNQAVLDALLLKANRLSESLQKAGWSSEEVSDAFGFDFRKSPPELPECTCGGAFLERKDVIGLLPTYGNRKKQTVGTTATMSFNYDVALESVTF</sequence>
<dbReference type="PANTHER" id="PTHR32011">
    <property type="entry name" value="OS08G0472400 PROTEIN"/>
    <property type="match status" value="1"/>
</dbReference>
<dbReference type="EMBL" id="OX465080">
    <property type="protein sequence ID" value="CAI9282936.1"/>
    <property type="molecule type" value="Genomic_DNA"/>
</dbReference>
<dbReference type="AlphaFoldDB" id="A0AA35YZ45"/>
<evidence type="ECO:0000313" key="2">
    <source>
        <dbReference type="Proteomes" id="UP001177003"/>
    </source>
</evidence>
<dbReference type="Proteomes" id="UP001177003">
    <property type="component" value="Chromosome 4"/>
</dbReference>
<evidence type="ECO:0008006" key="3">
    <source>
        <dbReference type="Google" id="ProtNLM"/>
    </source>
</evidence>
<protein>
    <recommendedName>
        <fullName evidence="3">Knr4/Smi1-like domain-containing protein</fullName>
    </recommendedName>
</protein>
<gene>
    <name evidence="1" type="ORF">LSALG_LOCUS22557</name>
</gene>